<keyword evidence="8" id="KW-1185">Reference proteome</keyword>
<dbReference type="GO" id="GO:0061665">
    <property type="term" value="F:SUMO ligase activity"/>
    <property type="evidence" value="ECO:0007669"/>
    <property type="project" value="TreeGrafter"/>
</dbReference>
<feature type="domain" description="SP-RING-type" evidence="6">
    <location>
        <begin position="733"/>
        <end position="825"/>
    </location>
</feature>
<gene>
    <name evidence="7" type="ORF">M409DRAFT_64367</name>
</gene>
<dbReference type="InterPro" id="IPR004181">
    <property type="entry name" value="Znf_MIZ"/>
</dbReference>
<keyword evidence="3" id="KW-0862">Zinc</keyword>
<dbReference type="GO" id="GO:0000785">
    <property type="term" value="C:chromatin"/>
    <property type="evidence" value="ECO:0007669"/>
    <property type="project" value="TreeGrafter"/>
</dbReference>
<dbReference type="GO" id="GO:0016925">
    <property type="term" value="P:protein sumoylation"/>
    <property type="evidence" value="ECO:0007669"/>
    <property type="project" value="TreeGrafter"/>
</dbReference>
<dbReference type="GeneID" id="54569317"/>
<keyword evidence="2 4" id="KW-0863">Zinc-finger</keyword>
<evidence type="ECO:0000256" key="1">
    <source>
        <dbReference type="ARBA" id="ARBA00022723"/>
    </source>
</evidence>
<evidence type="ECO:0000256" key="2">
    <source>
        <dbReference type="ARBA" id="ARBA00022771"/>
    </source>
</evidence>
<proteinExistence type="predicted"/>
<feature type="compositionally biased region" description="Pro residues" evidence="5">
    <location>
        <begin position="68"/>
        <end position="81"/>
    </location>
</feature>
<feature type="compositionally biased region" description="Low complexity" evidence="5">
    <location>
        <begin position="98"/>
        <end position="116"/>
    </location>
</feature>
<sequence length="885" mass="99311">MARQTAQPSLPSPASSDDSPTFAAQALRRGRPSRSSIGAIAATSRSVANSPIVPHQPSPLQHNMHVPMPGPGHPHPSPAPPMPQQLAQLNHIQSPMLQHHQQQHPQQHQQQQYQVHPTHRHSMPNGVQLQQVQGPSQPMRTPPVLPSNAPSARQLAASRIPAQDLLRQLDDKEAEMRQSGTLSPTDSGRIALLREAVQKNDWFYQVLSQLFCLRTTSPMLLPQSVRDADSRCWDYLDILICPNDSIHQGLVEFFAHFPESIMAIYSDRSDARDIYDMRVQAVKACLNKLPDNWDNVVRACKKMCAPPLVQDLHDILNLKTPVLQSTAFRAIARMLYGSADLDSKGVQAIENFHHLDQDSFYRYNYRRSPHETKQAYSVLTSVFQSFQSWKQHFHGHAPNQRLPDFPLPQQAVEFFQRLPPGMVYAQQPIAHAHRASLPQAQIQAVQQQQHRVSTQFQAPNGRSSPLQQQQMPAQLAQLQALGAQLQAGRSGMQTPSTHIQAQGPKTLFPRAEEQPRPQPTNPDWARSGLHQSHLRSPDLGPVELKPGAPRLYRDVVGFGVPPTRLKKNVFIETVTFSISQKSMDRIAKTETPQSIGGPTRRHISETSLLYRLRCSMIPRGGFRSEGAWVTADNIWPDDMYFELNGTKLETRRKLHHGRYLPIDLTALVRLGENKLRFGRSRNKNEYRMSEYALAIEVVGVTTHEKIKDNMPRVSAADSLSAIKKSLSGAGEDDDDELAVTSSALTIKLFDPYSGCKIYDIPVRGKDCLHRDCFDLETFLEMCKRQNPGGPTVIDCWRCPLCRGDVRPQMLVVDEFLVQIREDLEKQGLLNTREIIVNADGSWKPKAEERTGVRSPSLEREERGSMARSTSAAAAPPVPIDVIEID</sequence>
<dbReference type="Proteomes" id="UP000799537">
    <property type="component" value="Unassembled WGS sequence"/>
</dbReference>
<feature type="region of interest" description="Disordered" evidence="5">
    <location>
        <begin position="97"/>
        <end position="155"/>
    </location>
</feature>
<organism evidence="7 8">
    <name type="scientific">Zasmidium cellare ATCC 36951</name>
    <dbReference type="NCBI Taxonomy" id="1080233"/>
    <lineage>
        <taxon>Eukaryota</taxon>
        <taxon>Fungi</taxon>
        <taxon>Dikarya</taxon>
        <taxon>Ascomycota</taxon>
        <taxon>Pezizomycotina</taxon>
        <taxon>Dothideomycetes</taxon>
        <taxon>Dothideomycetidae</taxon>
        <taxon>Mycosphaerellales</taxon>
        <taxon>Mycosphaerellaceae</taxon>
        <taxon>Zasmidium</taxon>
    </lineage>
</organism>
<dbReference type="RefSeq" id="XP_033670849.1">
    <property type="nucleotide sequence ID" value="XM_033816045.1"/>
</dbReference>
<evidence type="ECO:0000313" key="7">
    <source>
        <dbReference type="EMBL" id="KAF2169960.1"/>
    </source>
</evidence>
<dbReference type="PANTHER" id="PTHR10782:SF4">
    <property type="entry name" value="TONALLI, ISOFORM E"/>
    <property type="match status" value="1"/>
</dbReference>
<feature type="region of interest" description="Disordered" evidence="5">
    <location>
        <begin position="448"/>
        <end position="472"/>
    </location>
</feature>
<dbReference type="PANTHER" id="PTHR10782">
    <property type="entry name" value="ZINC FINGER MIZ DOMAIN-CONTAINING PROTEIN"/>
    <property type="match status" value="1"/>
</dbReference>
<dbReference type="Gene3D" id="3.30.40.10">
    <property type="entry name" value="Zinc/RING finger domain, C3HC4 (zinc finger)"/>
    <property type="match status" value="1"/>
</dbReference>
<feature type="region of interest" description="Disordered" evidence="5">
    <location>
        <begin position="1"/>
        <end position="81"/>
    </location>
</feature>
<dbReference type="EMBL" id="ML993586">
    <property type="protein sequence ID" value="KAF2169960.1"/>
    <property type="molecule type" value="Genomic_DNA"/>
</dbReference>
<dbReference type="InterPro" id="IPR013083">
    <property type="entry name" value="Znf_RING/FYVE/PHD"/>
</dbReference>
<dbReference type="AlphaFoldDB" id="A0A6A6CUU5"/>
<dbReference type="CDD" id="cd16650">
    <property type="entry name" value="SP-RING_PIAS-like"/>
    <property type="match status" value="1"/>
</dbReference>
<protein>
    <recommendedName>
        <fullName evidence="6">SP-RING-type domain-containing protein</fullName>
    </recommendedName>
</protein>
<dbReference type="Pfam" id="PF02891">
    <property type="entry name" value="zf-MIZ"/>
    <property type="match status" value="1"/>
</dbReference>
<feature type="compositionally biased region" description="Low complexity" evidence="5">
    <location>
        <begin position="448"/>
        <end position="457"/>
    </location>
</feature>
<feature type="region of interest" description="Disordered" evidence="5">
    <location>
        <begin position="509"/>
        <end position="542"/>
    </location>
</feature>
<dbReference type="GO" id="GO:0008270">
    <property type="term" value="F:zinc ion binding"/>
    <property type="evidence" value="ECO:0007669"/>
    <property type="project" value="UniProtKB-KW"/>
</dbReference>
<name>A0A6A6CUU5_ZASCE</name>
<evidence type="ECO:0000256" key="3">
    <source>
        <dbReference type="ARBA" id="ARBA00022833"/>
    </source>
</evidence>
<feature type="compositionally biased region" description="Polar residues" evidence="5">
    <location>
        <begin position="125"/>
        <end position="139"/>
    </location>
</feature>
<accession>A0A6A6CUU5</accession>
<evidence type="ECO:0000256" key="5">
    <source>
        <dbReference type="SAM" id="MobiDB-lite"/>
    </source>
</evidence>
<dbReference type="PROSITE" id="PS51044">
    <property type="entry name" value="ZF_SP_RING"/>
    <property type="match status" value="1"/>
</dbReference>
<reference evidence="7" key="1">
    <citation type="journal article" date="2020" name="Stud. Mycol.">
        <title>101 Dothideomycetes genomes: a test case for predicting lifestyles and emergence of pathogens.</title>
        <authorList>
            <person name="Haridas S."/>
            <person name="Albert R."/>
            <person name="Binder M."/>
            <person name="Bloem J."/>
            <person name="Labutti K."/>
            <person name="Salamov A."/>
            <person name="Andreopoulos B."/>
            <person name="Baker S."/>
            <person name="Barry K."/>
            <person name="Bills G."/>
            <person name="Bluhm B."/>
            <person name="Cannon C."/>
            <person name="Castanera R."/>
            <person name="Culley D."/>
            <person name="Daum C."/>
            <person name="Ezra D."/>
            <person name="Gonzalez J."/>
            <person name="Henrissat B."/>
            <person name="Kuo A."/>
            <person name="Liang C."/>
            <person name="Lipzen A."/>
            <person name="Lutzoni F."/>
            <person name="Magnuson J."/>
            <person name="Mondo S."/>
            <person name="Nolan M."/>
            <person name="Ohm R."/>
            <person name="Pangilinan J."/>
            <person name="Park H.-J."/>
            <person name="Ramirez L."/>
            <person name="Alfaro M."/>
            <person name="Sun H."/>
            <person name="Tritt A."/>
            <person name="Yoshinaga Y."/>
            <person name="Zwiers L.-H."/>
            <person name="Turgeon B."/>
            <person name="Goodwin S."/>
            <person name="Spatafora J."/>
            <person name="Crous P."/>
            <person name="Grigoriev I."/>
        </authorList>
    </citation>
    <scope>NUCLEOTIDE SEQUENCE</scope>
    <source>
        <strain evidence="7">ATCC 36951</strain>
    </source>
</reference>
<evidence type="ECO:0000313" key="8">
    <source>
        <dbReference type="Proteomes" id="UP000799537"/>
    </source>
</evidence>
<feature type="region of interest" description="Disordered" evidence="5">
    <location>
        <begin position="845"/>
        <end position="885"/>
    </location>
</feature>
<evidence type="ECO:0000256" key="4">
    <source>
        <dbReference type="PROSITE-ProRule" id="PRU00452"/>
    </source>
</evidence>
<feature type="compositionally biased region" description="Low complexity" evidence="5">
    <location>
        <begin position="1"/>
        <end position="21"/>
    </location>
</feature>
<dbReference type="OrthoDB" id="27975at2759"/>
<evidence type="ECO:0000259" key="6">
    <source>
        <dbReference type="PROSITE" id="PS51044"/>
    </source>
</evidence>
<feature type="compositionally biased region" description="Basic and acidic residues" evidence="5">
    <location>
        <begin position="845"/>
        <end position="864"/>
    </location>
</feature>
<keyword evidence="1" id="KW-0479">Metal-binding</keyword>